<accession>A0AAD2VVQ8</accession>
<dbReference type="EMBL" id="ABEXCJ040000010">
    <property type="protein sequence ID" value="ELR5219356.1"/>
    <property type="molecule type" value="Genomic_DNA"/>
</dbReference>
<evidence type="ECO:0000313" key="2">
    <source>
        <dbReference type="EMBL" id="EMR4591543.1"/>
    </source>
</evidence>
<proteinExistence type="predicted"/>
<dbReference type="EMBL" id="ABEXCJ050000010">
    <property type="protein sequence ID" value="EMR4591543.1"/>
    <property type="molecule type" value="Genomic_DNA"/>
</dbReference>
<comment type="caution">
    <text evidence="1">The sequence shown here is derived from an EMBL/GenBank/DDBJ whole genome shotgun (WGS) entry which is preliminary data.</text>
</comment>
<dbReference type="AlphaFoldDB" id="A0AAD2VVQ8"/>
<name>A0AAD2VVQ8_PRORE</name>
<organism evidence="1">
    <name type="scientific">Providencia rettgeri</name>
    <dbReference type="NCBI Taxonomy" id="587"/>
    <lineage>
        <taxon>Bacteria</taxon>
        <taxon>Pseudomonadati</taxon>
        <taxon>Pseudomonadota</taxon>
        <taxon>Gammaproteobacteria</taxon>
        <taxon>Enterobacterales</taxon>
        <taxon>Morganellaceae</taxon>
        <taxon>Providencia</taxon>
    </lineage>
</organism>
<evidence type="ECO:0000313" key="1">
    <source>
        <dbReference type="EMBL" id="ELR5219356.1"/>
    </source>
</evidence>
<sequence>MTKIDNQLYARLRNHQAEKVTIYSPVKAASMPPNELNREQKWQWMLSRAQRR</sequence>
<gene>
    <name evidence="2" type="ORF">M0K77_003906</name>
    <name evidence="1" type="ORF">M0K77_RS19530</name>
</gene>
<protein>
    <submittedName>
        <fullName evidence="1">Uncharacterized protein</fullName>
    </submittedName>
</protein>
<reference evidence="1" key="1">
    <citation type="submission" date="2023-10" db="EMBL/GenBank/DDBJ databases">
        <authorList>
            <consortium name="Clinical and Environmental Microbiology Branch: Whole genome sequencing antimicrobial resistance pathogens in the healthcare setting"/>
        </authorList>
    </citation>
    <scope>NUCLEOTIDE SEQUENCE</scope>
    <source>
        <strain evidence="1">2020QW-00022</strain>
    </source>
</reference>